<dbReference type="InterPro" id="IPR006143">
    <property type="entry name" value="RND_pump_MFP"/>
</dbReference>
<dbReference type="eggNOG" id="COG0845">
    <property type="taxonomic scope" value="Bacteria"/>
</dbReference>
<feature type="domain" description="Multidrug resistance protein MdtA-like barrel-sandwich hybrid" evidence="4">
    <location>
        <begin position="73"/>
        <end position="214"/>
    </location>
</feature>
<organism evidence="7 8">
    <name type="scientific">Janthinobacterium agaricidamnosum NBRC 102515 = DSM 9628</name>
    <dbReference type="NCBI Taxonomy" id="1349767"/>
    <lineage>
        <taxon>Bacteria</taxon>
        <taxon>Pseudomonadati</taxon>
        <taxon>Pseudomonadota</taxon>
        <taxon>Betaproteobacteria</taxon>
        <taxon>Burkholderiales</taxon>
        <taxon>Oxalobacteraceae</taxon>
        <taxon>Janthinobacterium</taxon>
    </lineage>
</organism>
<dbReference type="Pfam" id="PF25967">
    <property type="entry name" value="RND-MFP_C"/>
    <property type="match status" value="1"/>
</dbReference>
<proteinExistence type="inferred from homology"/>
<dbReference type="Pfam" id="PF25917">
    <property type="entry name" value="BSH_RND"/>
    <property type="match status" value="1"/>
</dbReference>
<comment type="similarity">
    <text evidence="2">Belongs to the membrane fusion protein (MFP) (TC 8.A.1) family.</text>
</comment>
<dbReference type="Gene3D" id="1.10.287.470">
    <property type="entry name" value="Helix hairpin bin"/>
    <property type="match status" value="1"/>
</dbReference>
<protein>
    <submittedName>
        <fullName evidence="7">Efflux transporter, RND family, MFP subunit</fullName>
    </submittedName>
</protein>
<dbReference type="OrthoDB" id="9783047at2"/>
<dbReference type="EMBL" id="HG322949">
    <property type="protein sequence ID" value="CDG85997.1"/>
    <property type="molecule type" value="Genomic_DNA"/>
</dbReference>
<evidence type="ECO:0000259" key="5">
    <source>
        <dbReference type="Pfam" id="PF25944"/>
    </source>
</evidence>
<dbReference type="GO" id="GO:0022857">
    <property type="term" value="F:transmembrane transporter activity"/>
    <property type="evidence" value="ECO:0007669"/>
    <property type="project" value="InterPro"/>
</dbReference>
<dbReference type="FunFam" id="2.40.420.20:FF:000001">
    <property type="entry name" value="Efflux RND transporter periplasmic adaptor subunit"/>
    <property type="match status" value="1"/>
</dbReference>
<dbReference type="SUPFAM" id="SSF111369">
    <property type="entry name" value="HlyD-like secretion proteins"/>
    <property type="match status" value="1"/>
</dbReference>
<dbReference type="InterPro" id="IPR058624">
    <property type="entry name" value="MdtA-like_HH"/>
</dbReference>
<dbReference type="PANTHER" id="PTHR30158:SF10">
    <property type="entry name" value="CATION EFFLUX PUMP"/>
    <property type="match status" value="1"/>
</dbReference>
<dbReference type="Gene3D" id="2.40.30.170">
    <property type="match status" value="1"/>
</dbReference>
<dbReference type="GO" id="GO:0030313">
    <property type="term" value="C:cell envelope"/>
    <property type="evidence" value="ECO:0007669"/>
    <property type="project" value="UniProtKB-SubCell"/>
</dbReference>
<evidence type="ECO:0000256" key="2">
    <source>
        <dbReference type="ARBA" id="ARBA00009477"/>
    </source>
</evidence>
<feature type="domain" description="Multidrug resistance protein MdtA-like alpha-helical hairpin" evidence="3">
    <location>
        <begin position="114"/>
        <end position="181"/>
    </location>
</feature>
<dbReference type="GO" id="GO:0005886">
    <property type="term" value="C:plasma membrane"/>
    <property type="evidence" value="ECO:0007669"/>
    <property type="project" value="TreeGrafter"/>
</dbReference>
<reference evidence="7 8" key="1">
    <citation type="journal article" date="2015" name="Genome Announc.">
        <title>Genome Sequence of Mushroom Soft-Rot Pathogen Janthinobacterium agaricidamnosum.</title>
        <authorList>
            <person name="Graupner K."/>
            <person name="Lackner G."/>
            <person name="Hertweck C."/>
        </authorList>
    </citation>
    <scope>NUCLEOTIDE SEQUENCE [LARGE SCALE GENOMIC DNA]</scope>
    <source>
        <strain evidence="8">NBRC 102515 / DSM 9628</strain>
    </source>
</reference>
<dbReference type="Pfam" id="PF25944">
    <property type="entry name" value="Beta-barrel_RND"/>
    <property type="match status" value="1"/>
</dbReference>
<accession>W0VF75</accession>
<evidence type="ECO:0000256" key="1">
    <source>
        <dbReference type="ARBA" id="ARBA00004196"/>
    </source>
</evidence>
<dbReference type="RefSeq" id="WP_051781315.1">
    <property type="nucleotide sequence ID" value="NZ_BCTH01000020.1"/>
</dbReference>
<keyword evidence="8" id="KW-1185">Reference proteome</keyword>
<dbReference type="Pfam" id="PF25876">
    <property type="entry name" value="HH_MFP_RND"/>
    <property type="match status" value="1"/>
</dbReference>
<evidence type="ECO:0000259" key="4">
    <source>
        <dbReference type="Pfam" id="PF25917"/>
    </source>
</evidence>
<dbReference type="InterPro" id="IPR058627">
    <property type="entry name" value="MdtA-like_C"/>
</dbReference>
<dbReference type="KEGG" id="jag:GJA_5401"/>
<dbReference type="InterPro" id="IPR058625">
    <property type="entry name" value="MdtA-like_BSH"/>
</dbReference>
<dbReference type="HOGENOM" id="CLU_018816_2_1_4"/>
<dbReference type="AlphaFoldDB" id="W0VF75"/>
<dbReference type="PATRIC" id="fig|1349767.4.peg.1992"/>
<dbReference type="STRING" id="1349767.GJA_5401"/>
<sequence length="392" mass="41457">MKKPSIGWLRNPWLMIAVLLLAMLAVAIGKRLQAAAPLIAPAAAPMKVGAATVALRDARIWDAFSGRLEAVERVELRSRVAGAIAAIHFNEGKWVRQGELLVSIDPAPYAAEVARLKAQAGAAESNASHAHTELERSRLLWSSQAIARRDVDESERAAREADASLAAARAALQRASLDLEHASIRAPVAGRVGRREVTPGNLVDAGPDSPVLTTLVSVDPVYASFDAGEQVVQRALAGIGPQGNVAAVPVQMEIDNGSGLQTRQGHLQLVDNQVDARSGTIRVRAVFPNPDGALMPGQFVRLRLGQASSASVLLIDERAIGTDQDRRYVMVLDAQNKASHRDITLGGMADGMRIVRSGLVAGERVVVDGFERVKPGAIVSPVAAVSATVAAR</sequence>
<dbReference type="NCBIfam" id="TIGR01730">
    <property type="entry name" value="RND_mfp"/>
    <property type="match status" value="1"/>
</dbReference>
<comment type="subcellular location">
    <subcellularLocation>
        <location evidence="1">Cell envelope</location>
    </subcellularLocation>
</comment>
<dbReference type="PANTHER" id="PTHR30158">
    <property type="entry name" value="ACRA/E-RELATED COMPONENT OF DRUG EFFLUX TRANSPORTER"/>
    <property type="match status" value="1"/>
</dbReference>
<dbReference type="Gene3D" id="2.40.50.100">
    <property type="match status" value="1"/>
</dbReference>
<dbReference type="GO" id="GO:0046677">
    <property type="term" value="P:response to antibiotic"/>
    <property type="evidence" value="ECO:0007669"/>
    <property type="project" value="TreeGrafter"/>
</dbReference>
<dbReference type="Proteomes" id="UP000027604">
    <property type="component" value="Chromosome I"/>
</dbReference>
<dbReference type="InterPro" id="IPR058626">
    <property type="entry name" value="MdtA-like_b-barrel"/>
</dbReference>
<evidence type="ECO:0000259" key="6">
    <source>
        <dbReference type="Pfam" id="PF25967"/>
    </source>
</evidence>
<dbReference type="Gene3D" id="2.40.420.20">
    <property type="match status" value="1"/>
</dbReference>
<feature type="domain" description="Multidrug resistance protein MdtA-like beta-barrel" evidence="5">
    <location>
        <begin position="247"/>
        <end position="305"/>
    </location>
</feature>
<evidence type="ECO:0000313" key="7">
    <source>
        <dbReference type="EMBL" id="CDG85997.1"/>
    </source>
</evidence>
<evidence type="ECO:0000259" key="3">
    <source>
        <dbReference type="Pfam" id="PF25876"/>
    </source>
</evidence>
<evidence type="ECO:0000313" key="8">
    <source>
        <dbReference type="Proteomes" id="UP000027604"/>
    </source>
</evidence>
<gene>
    <name evidence="7" type="ORF">GJA_5401</name>
</gene>
<feature type="domain" description="Multidrug resistance protein MdtA-like C-terminal permuted SH3" evidence="6">
    <location>
        <begin position="313"/>
        <end position="372"/>
    </location>
</feature>
<name>W0VF75_9BURK</name>